<name>A0ABD3W700_SINWO</name>
<keyword evidence="3" id="KW-1185">Reference proteome</keyword>
<sequence length="730" mass="83078">MDLEDKIALCKSRVAFVEELEPQNVLGYLVEDGILTENDVELISNAKTRTERCHLLLSMLPKRGPSAYGSFQRALRAKNMYPHLDILLRFNRPLYPLTSAETSSFQRDIGAKVADYKIKNDDVAASGNEQNVENNMVLTTGCGNDYGENHVKSVGKGRNICDKCRPFVPRYSKKSQVLQICRRHCCLLLENIEPIDILDLHVQEQILSDDDCERIRGGSTRKERCRTFLQCLANSHDDRVVSVLKHSLKKKYNYIVDTIDKDTNKFEKSRNNVQMSIHRNPEIIQKQCVYVLNPDFATRSANKEPTESSQDEIDGAVLVCITDGRGQLKTQDDIGDNMRNNAFLDTAVSTDTDEEDHVPKICKLSKKTRKNAQPFINCSHHQSVRLVTGDRSLSDAITVQPGAITPYELPTRRLVVTFNFLSSVINQGNFKRFESLSSTLGKKYHQEPNMLCLLEYFNASTELFKTNISSAKKHIDTALNIAPRTSNPKYFTLELFTVKTRIYIMKKKMEKLQEIMDDAKMIIEADPVGCTGRAAGWLYLNESRSIMIQTGILNFRKKRSFDTYTWLHEKAKTSLTKALTNFQEDGCKDGPFGFGYALCLLVILLLRCGENGLTMGVLSPPEEDVKQAGDLLQQLENSEIPIPKILEVDYYVAKSDYQFRRGNTIRAFEHAQRAYDLAIELNMQEIVQHAYNRLVFLRAKKSSLLIRELTEEKSDEILPKISFSTDLKIN</sequence>
<organism evidence="2 3">
    <name type="scientific">Sinanodonta woodiana</name>
    <name type="common">Chinese pond mussel</name>
    <name type="synonym">Anodonta woodiana</name>
    <dbReference type="NCBI Taxonomy" id="1069815"/>
    <lineage>
        <taxon>Eukaryota</taxon>
        <taxon>Metazoa</taxon>
        <taxon>Spiralia</taxon>
        <taxon>Lophotrochozoa</taxon>
        <taxon>Mollusca</taxon>
        <taxon>Bivalvia</taxon>
        <taxon>Autobranchia</taxon>
        <taxon>Heteroconchia</taxon>
        <taxon>Palaeoheterodonta</taxon>
        <taxon>Unionida</taxon>
        <taxon>Unionoidea</taxon>
        <taxon>Unionidae</taxon>
        <taxon>Unioninae</taxon>
        <taxon>Sinanodonta</taxon>
    </lineage>
</organism>
<feature type="domain" description="CARD" evidence="1">
    <location>
        <begin position="188"/>
        <end position="263"/>
    </location>
</feature>
<evidence type="ECO:0000313" key="3">
    <source>
        <dbReference type="Proteomes" id="UP001634394"/>
    </source>
</evidence>
<protein>
    <recommendedName>
        <fullName evidence="1">CARD domain-containing protein</fullName>
    </recommendedName>
</protein>
<proteinExistence type="predicted"/>
<evidence type="ECO:0000313" key="2">
    <source>
        <dbReference type="EMBL" id="KAL3868613.1"/>
    </source>
</evidence>
<dbReference type="Pfam" id="PF00619">
    <property type="entry name" value="CARD"/>
    <property type="match status" value="1"/>
</dbReference>
<dbReference type="PROSITE" id="PS50209">
    <property type="entry name" value="CARD"/>
    <property type="match status" value="2"/>
</dbReference>
<accession>A0ABD3W700</accession>
<dbReference type="SUPFAM" id="SSF47986">
    <property type="entry name" value="DEATH domain"/>
    <property type="match status" value="2"/>
</dbReference>
<dbReference type="InterPro" id="IPR011029">
    <property type="entry name" value="DEATH-like_dom_sf"/>
</dbReference>
<dbReference type="PANTHER" id="PTHR15034">
    <property type="entry name" value="DEATH DOMAIN-CONTAINING PROTEIN CRADD"/>
    <property type="match status" value="1"/>
</dbReference>
<comment type="caution">
    <text evidence="2">The sequence shown here is derived from an EMBL/GenBank/DDBJ whole genome shotgun (WGS) entry which is preliminary data.</text>
</comment>
<dbReference type="AlphaFoldDB" id="A0ABD3W700"/>
<dbReference type="CDD" id="cd01671">
    <property type="entry name" value="CARD"/>
    <property type="match status" value="2"/>
</dbReference>
<dbReference type="InterPro" id="IPR001315">
    <property type="entry name" value="CARD"/>
</dbReference>
<dbReference type="EMBL" id="JBJQND010000008">
    <property type="protein sequence ID" value="KAL3868613.1"/>
    <property type="molecule type" value="Genomic_DNA"/>
</dbReference>
<dbReference type="Gene3D" id="1.10.533.10">
    <property type="entry name" value="Death Domain, Fas"/>
    <property type="match status" value="2"/>
</dbReference>
<dbReference type="InterPro" id="IPR037939">
    <property type="entry name" value="CRADD"/>
</dbReference>
<gene>
    <name evidence="2" type="ORF">ACJMK2_041409</name>
</gene>
<dbReference type="SMART" id="SM00114">
    <property type="entry name" value="CARD"/>
    <property type="match status" value="1"/>
</dbReference>
<reference evidence="2 3" key="1">
    <citation type="submission" date="2024-11" db="EMBL/GenBank/DDBJ databases">
        <title>Chromosome-level genome assembly of the freshwater bivalve Anodonta woodiana.</title>
        <authorList>
            <person name="Chen X."/>
        </authorList>
    </citation>
    <scope>NUCLEOTIDE SEQUENCE [LARGE SCALE GENOMIC DNA]</scope>
    <source>
        <strain evidence="2">MN2024</strain>
        <tissue evidence="2">Gills</tissue>
    </source>
</reference>
<evidence type="ECO:0000259" key="1">
    <source>
        <dbReference type="PROSITE" id="PS50209"/>
    </source>
</evidence>
<dbReference type="Proteomes" id="UP001634394">
    <property type="component" value="Unassembled WGS sequence"/>
</dbReference>
<feature type="domain" description="CARD" evidence="1">
    <location>
        <begin position="1"/>
        <end position="76"/>
    </location>
</feature>
<dbReference type="PANTHER" id="PTHR15034:SF5">
    <property type="entry name" value="DEATH DOMAIN-CONTAINING PROTEIN CRADD"/>
    <property type="match status" value="1"/>
</dbReference>